<proteinExistence type="predicted"/>
<name>A0A2H3DGY3_ARMGA</name>
<evidence type="ECO:0000313" key="2">
    <source>
        <dbReference type="Proteomes" id="UP000217790"/>
    </source>
</evidence>
<protein>
    <submittedName>
        <fullName evidence="1">Uncharacterized protein</fullName>
    </submittedName>
</protein>
<dbReference type="InParanoid" id="A0A2H3DGY3"/>
<reference evidence="2" key="1">
    <citation type="journal article" date="2017" name="Nat. Ecol. Evol.">
        <title>Genome expansion and lineage-specific genetic innovations in the forest pathogenic fungi Armillaria.</title>
        <authorList>
            <person name="Sipos G."/>
            <person name="Prasanna A.N."/>
            <person name="Walter M.C."/>
            <person name="O'Connor E."/>
            <person name="Balint B."/>
            <person name="Krizsan K."/>
            <person name="Kiss B."/>
            <person name="Hess J."/>
            <person name="Varga T."/>
            <person name="Slot J."/>
            <person name="Riley R."/>
            <person name="Boka B."/>
            <person name="Rigling D."/>
            <person name="Barry K."/>
            <person name="Lee J."/>
            <person name="Mihaltcheva S."/>
            <person name="LaButti K."/>
            <person name="Lipzen A."/>
            <person name="Waldron R."/>
            <person name="Moloney N.M."/>
            <person name="Sperisen C."/>
            <person name="Kredics L."/>
            <person name="Vagvoelgyi C."/>
            <person name="Patrignani A."/>
            <person name="Fitzpatrick D."/>
            <person name="Nagy I."/>
            <person name="Doyle S."/>
            <person name="Anderson J.B."/>
            <person name="Grigoriev I.V."/>
            <person name="Gueldener U."/>
            <person name="Muensterkoetter M."/>
            <person name="Nagy L.G."/>
        </authorList>
    </citation>
    <scope>NUCLEOTIDE SEQUENCE [LARGE SCALE GENOMIC DNA]</scope>
    <source>
        <strain evidence="2">Ar21-2</strain>
    </source>
</reference>
<gene>
    <name evidence="1" type="ORF">ARMGADRAFT_305119</name>
</gene>
<keyword evidence="2" id="KW-1185">Reference proteome</keyword>
<sequence>MIASLGPFPLLAAALTNFHGLILSHLFPYQHTAIPSATRPWLEINLHIPALRSPISDSNTSRTNIIVAVNVRDQGQPVRHFSSSRQHEPGDEV</sequence>
<dbReference type="EMBL" id="KZ293666">
    <property type="protein sequence ID" value="PBK90108.1"/>
    <property type="molecule type" value="Genomic_DNA"/>
</dbReference>
<evidence type="ECO:0000313" key="1">
    <source>
        <dbReference type="EMBL" id="PBK90108.1"/>
    </source>
</evidence>
<accession>A0A2H3DGY3</accession>
<dbReference type="Proteomes" id="UP000217790">
    <property type="component" value="Unassembled WGS sequence"/>
</dbReference>
<organism evidence="1 2">
    <name type="scientific">Armillaria gallica</name>
    <name type="common">Bulbous honey fungus</name>
    <name type="synonym">Armillaria bulbosa</name>
    <dbReference type="NCBI Taxonomy" id="47427"/>
    <lineage>
        <taxon>Eukaryota</taxon>
        <taxon>Fungi</taxon>
        <taxon>Dikarya</taxon>
        <taxon>Basidiomycota</taxon>
        <taxon>Agaricomycotina</taxon>
        <taxon>Agaricomycetes</taxon>
        <taxon>Agaricomycetidae</taxon>
        <taxon>Agaricales</taxon>
        <taxon>Marasmiineae</taxon>
        <taxon>Physalacriaceae</taxon>
        <taxon>Armillaria</taxon>
    </lineage>
</organism>
<dbReference type="AlphaFoldDB" id="A0A2H3DGY3"/>